<dbReference type="OrthoDB" id="1692599at2759"/>
<dbReference type="AlphaFoldDB" id="A0A9R0IW12"/>
<dbReference type="PANTHER" id="PTHR33116:SF84">
    <property type="entry name" value="RNA-DIRECTED DNA POLYMERASE"/>
    <property type="match status" value="1"/>
</dbReference>
<name>A0A9R0IW12_SPIOL</name>
<evidence type="ECO:0000313" key="2">
    <source>
        <dbReference type="RefSeq" id="XP_021856008.1"/>
    </source>
</evidence>
<dbReference type="RefSeq" id="XP_021856008.1">
    <property type="nucleotide sequence ID" value="XM_022000316.1"/>
</dbReference>
<dbReference type="Proteomes" id="UP000813463">
    <property type="component" value="Chromosome 3"/>
</dbReference>
<proteinExistence type="predicted"/>
<protein>
    <recommendedName>
        <fullName evidence="3">Reverse transcriptase zinc-binding domain-containing protein</fullName>
    </recommendedName>
</protein>
<gene>
    <name evidence="2" type="primary">LOC110795316</name>
</gene>
<dbReference type="KEGG" id="soe:110795316"/>
<keyword evidence="1" id="KW-1185">Reference proteome</keyword>
<dbReference type="PANTHER" id="PTHR33116">
    <property type="entry name" value="REVERSE TRANSCRIPTASE ZINC-BINDING DOMAIN-CONTAINING PROTEIN-RELATED-RELATED"/>
    <property type="match status" value="1"/>
</dbReference>
<evidence type="ECO:0008006" key="3">
    <source>
        <dbReference type="Google" id="ProtNLM"/>
    </source>
</evidence>
<dbReference type="GeneID" id="110795316"/>
<organism evidence="1 2">
    <name type="scientific">Spinacia oleracea</name>
    <name type="common">Spinach</name>
    <dbReference type="NCBI Taxonomy" id="3562"/>
    <lineage>
        <taxon>Eukaryota</taxon>
        <taxon>Viridiplantae</taxon>
        <taxon>Streptophyta</taxon>
        <taxon>Embryophyta</taxon>
        <taxon>Tracheophyta</taxon>
        <taxon>Spermatophyta</taxon>
        <taxon>Magnoliopsida</taxon>
        <taxon>eudicotyledons</taxon>
        <taxon>Gunneridae</taxon>
        <taxon>Pentapetalae</taxon>
        <taxon>Caryophyllales</taxon>
        <taxon>Chenopodiaceae</taxon>
        <taxon>Chenopodioideae</taxon>
        <taxon>Anserineae</taxon>
        <taxon>Spinacia</taxon>
    </lineage>
</organism>
<reference evidence="2" key="2">
    <citation type="submission" date="2025-08" db="UniProtKB">
        <authorList>
            <consortium name="RefSeq"/>
        </authorList>
    </citation>
    <scope>IDENTIFICATION</scope>
    <source>
        <tissue evidence="2">Leaf</tissue>
    </source>
</reference>
<evidence type="ECO:0000313" key="1">
    <source>
        <dbReference type="Proteomes" id="UP000813463"/>
    </source>
</evidence>
<reference evidence="1" key="1">
    <citation type="journal article" date="2021" name="Nat. Commun.">
        <title>Genomic analyses provide insights into spinach domestication and the genetic basis of agronomic traits.</title>
        <authorList>
            <person name="Cai X."/>
            <person name="Sun X."/>
            <person name="Xu C."/>
            <person name="Sun H."/>
            <person name="Wang X."/>
            <person name="Ge C."/>
            <person name="Zhang Z."/>
            <person name="Wang Q."/>
            <person name="Fei Z."/>
            <person name="Jiao C."/>
            <person name="Wang Q."/>
        </authorList>
    </citation>
    <scope>NUCLEOTIDE SEQUENCE [LARGE SCALE GENOMIC DNA]</scope>
    <source>
        <strain evidence="1">cv. Varoflay</strain>
    </source>
</reference>
<accession>A0A9R0IW12</accession>
<sequence length="123" mass="14206">MGICNSTLCLLCEAKDETHSHLFFHCEYSRRCLQGVEKWLDIPISKVHYMGLLRWVKWKSKCSKFQNTVMHTVVNATVYVLWRARNDALLNQKIPTSVATISCIQRSVIERLTHIGARNPSTE</sequence>